<dbReference type="Proteomes" id="UP000681075">
    <property type="component" value="Unassembled WGS sequence"/>
</dbReference>
<dbReference type="GO" id="GO:0006826">
    <property type="term" value="P:iron ion transport"/>
    <property type="evidence" value="ECO:0007669"/>
    <property type="project" value="UniProtKB-KW"/>
</dbReference>
<evidence type="ECO:0000256" key="3">
    <source>
        <dbReference type="ARBA" id="ARBA00022452"/>
    </source>
</evidence>
<keyword evidence="10 11" id="KW-0998">Cell outer membrane</keyword>
<evidence type="ECO:0000256" key="9">
    <source>
        <dbReference type="ARBA" id="ARBA00023136"/>
    </source>
</evidence>
<keyword evidence="9 11" id="KW-0472">Membrane</keyword>
<evidence type="ECO:0000259" key="15">
    <source>
        <dbReference type="Pfam" id="PF07715"/>
    </source>
</evidence>
<keyword evidence="7" id="KW-0406">Ion transport</keyword>
<evidence type="ECO:0000256" key="6">
    <source>
        <dbReference type="ARBA" id="ARBA00023004"/>
    </source>
</evidence>
<keyword evidence="17" id="KW-1185">Reference proteome</keyword>
<dbReference type="PANTHER" id="PTHR32552:SF81">
    <property type="entry name" value="TONB-DEPENDENT OUTER MEMBRANE RECEPTOR"/>
    <property type="match status" value="1"/>
</dbReference>
<reference evidence="16" key="1">
    <citation type="submission" date="2021-02" db="EMBL/GenBank/DDBJ databases">
        <title>Genome sequence of Rhodospirillales sp. strain TMPK1 isolated from soil.</title>
        <authorList>
            <person name="Nakai R."/>
            <person name="Kusada H."/>
            <person name="Tamaki H."/>
        </authorList>
    </citation>
    <scope>NUCLEOTIDE SEQUENCE</scope>
    <source>
        <strain evidence="16">TMPK1</strain>
    </source>
</reference>
<comment type="caution">
    <text evidence="16">The sequence shown here is derived from an EMBL/GenBank/DDBJ whole genome shotgun (WGS) entry which is preliminary data.</text>
</comment>
<feature type="domain" description="TonB-dependent receptor-like beta-barrel" evidence="14">
    <location>
        <begin position="230"/>
        <end position="653"/>
    </location>
</feature>
<dbReference type="EMBL" id="BOPV01000001">
    <property type="protein sequence ID" value="GIL39648.1"/>
    <property type="molecule type" value="Genomic_DNA"/>
</dbReference>
<keyword evidence="8 12" id="KW-0798">TonB box</keyword>
<keyword evidence="6" id="KW-0408">Iron</keyword>
<evidence type="ECO:0000313" key="16">
    <source>
        <dbReference type="EMBL" id="GIL39648.1"/>
    </source>
</evidence>
<dbReference type="RefSeq" id="WP_420242751.1">
    <property type="nucleotide sequence ID" value="NZ_BOPV01000001.1"/>
</dbReference>
<feature type="chain" id="PRO_5035810763" evidence="13">
    <location>
        <begin position="24"/>
        <end position="691"/>
    </location>
</feature>
<dbReference type="InterPro" id="IPR000531">
    <property type="entry name" value="Beta-barrel_TonB"/>
</dbReference>
<dbReference type="InterPro" id="IPR036942">
    <property type="entry name" value="Beta-barrel_TonB_sf"/>
</dbReference>
<keyword evidence="4" id="KW-0410">Iron transport</keyword>
<organism evidence="16 17">
    <name type="scientific">Roseiterribacter gracilis</name>
    <dbReference type="NCBI Taxonomy" id="2812848"/>
    <lineage>
        <taxon>Bacteria</taxon>
        <taxon>Pseudomonadati</taxon>
        <taxon>Pseudomonadota</taxon>
        <taxon>Alphaproteobacteria</taxon>
        <taxon>Rhodospirillales</taxon>
        <taxon>Roseiterribacteraceae</taxon>
        <taxon>Roseiterribacter</taxon>
    </lineage>
</organism>
<evidence type="ECO:0000256" key="8">
    <source>
        <dbReference type="ARBA" id="ARBA00023077"/>
    </source>
</evidence>
<evidence type="ECO:0000256" key="5">
    <source>
        <dbReference type="ARBA" id="ARBA00022692"/>
    </source>
</evidence>
<proteinExistence type="inferred from homology"/>
<dbReference type="InterPro" id="IPR039426">
    <property type="entry name" value="TonB-dep_rcpt-like"/>
</dbReference>
<evidence type="ECO:0000256" key="10">
    <source>
        <dbReference type="ARBA" id="ARBA00023237"/>
    </source>
</evidence>
<dbReference type="PROSITE" id="PS51257">
    <property type="entry name" value="PROKAR_LIPOPROTEIN"/>
    <property type="match status" value="1"/>
</dbReference>
<evidence type="ECO:0000256" key="13">
    <source>
        <dbReference type="SAM" id="SignalP"/>
    </source>
</evidence>
<feature type="domain" description="TonB-dependent receptor plug" evidence="15">
    <location>
        <begin position="42"/>
        <end position="147"/>
    </location>
</feature>
<dbReference type="SUPFAM" id="SSF56935">
    <property type="entry name" value="Porins"/>
    <property type="match status" value="1"/>
</dbReference>
<evidence type="ECO:0000256" key="11">
    <source>
        <dbReference type="PROSITE-ProRule" id="PRU01360"/>
    </source>
</evidence>
<keyword evidence="16" id="KW-0675">Receptor</keyword>
<comment type="similarity">
    <text evidence="11 12">Belongs to the TonB-dependent receptor family.</text>
</comment>
<keyword evidence="2 11" id="KW-0813">Transport</keyword>
<keyword evidence="5 11" id="KW-0812">Transmembrane</keyword>
<evidence type="ECO:0000259" key="14">
    <source>
        <dbReference type="Pfam" id="PF00593"/>
    </source>
</evidence>
<evidence type="ECO:0000313" key="17">
    <source>
        <dbReference type="Proteomes" id="UP000681075"/>
    </source>
</evidence>
<accession>A0A8S8X7J1</accession>
<gene>
    <name evidence="16" type="ORF">TMPK1_18850</name>
</gene>
<protein>
    <submittedName>
        <fullName evidence="16">TonB-dependent receptor</fullName>
    </submittedName>
</protein>
<dbReference type="AlphaFoldDB" id="A0A8S8X7J1"/>
<feature type="signal peptide" evidence="13">
    <location>
        <begin position="1"/>
        <end position="23"/>
    </location>
</feature>
<dbReference type="Pfam" id="PF07715">
    <property type="entry name" value="Plug"/>
    <property type="match status" value="1"/>
</dbReference>
<dbReference type="PROSITE" id="PS52016">
    <property type="entry name" value="TONB_DEPENDENT_REC_3"/>
    <property type="match status" value="1"/>
</dbReference>
<dbReference type="PANTHER" id="PTHR32552">
    <property type="entry name" value="FERRICHROME IRON RECEPTOR-RELATED"/>
    <property type="match status" value="1"/>
</dbReference>
<name>A0A8S8X7J1_9PROT</name>
<evidence type="ECO:0000256" key="7">
    <source>
        <dbReference type="ARBA" id="ARBA00023065"/>
    </source>
</evidence>
<dbReference type="GO" id="GO:0009279">
    <property type="term" value="C:cell outer membrane"/>
    <property type="evidence" value="ECO:0007669"/>
    <property type="project" value="UniProtKB-SubCell"/>
</dbReference>
<evidence type="ECO:0000256" key="4">
    <source>
        <dbReference type="ARBA" id="ARBA00022496"/>
    </source>
</evidence>
<evidence type="ECO:0000256" key="1">
    <source>
        <dbReference type="ARBA" id="ARBA00004571"/>
    </source>
</evidence>
<sequence>MRGSLRIALLTGTVLGCCEAAFAQSTAPEEIMVTAQKRSERLQDVSAQVDVLTAATLDALHIKNTPDIVATIPNLTIAHTDTYRNSTITLRSISQANNSDQPVAIIIDGVPQDDAKQFNQRLYDIAQIEVLKGPQGSLYGRNAEAGAIIITTKAPTNELSSFANVSYGNGNTVDASAGVSGAIVPDKVLFRFAGNFSRSDGVIENTFRHDKSDYVDHDWSLRGGLEVRFTDKVKLNLNGQFGDFKAGTTYFAAVLSGNANDFQKPQSNYPGVSSGQQLYLSAKLEADLDFATFSSVTGFARMSEHQFSDVDFTNPVRSPTVFQVLDTQPSSNRTVSQELRLTGPSGQRLRWLISGDYLESKQLLSTNIVRDAGNFAADPYNPAFLLVSNAANNSRRDFGVGGQVDYDVLEKLTLSAGLRYDTDKRDQTNLNNGQHRSAEFDRWQPKVTATYKFTPTQLVYATYGVGFRAGGFNQPNYAIPIFAPETLRNFEVGVKTQWFDRKLTVNAAAFTGNVANYQFSFIDFATATPATGTIDKVRITGGEVEVRFTPMTGLNLFANLGVSIPEITKYSRFPQFVGNRTPRAAEQTVQAGFDYATPIANGMLFVLRANLQHDSDRYWFVDNLDVQKPKTFVHGSFGLEGNGWTATVWGRNIFDTKSYDTFFPNVQTGAGRAVAFPTKPAVYGVEFSYRY</sequence>
<evidence type="ECO:0000256" key="12">
    <source>
        <dbReference type="RuleBase" id="RU003357"/>
    </source>
</evidence>
<dbReference type="Pfam" id="PF00593">
    <property type="entry name" value="TonB_dep_Rec_b-barrel"/>
    <property type="match status" value="1"/>
</dbReference>
<evidence type="ECO:0000256" key="2">
    <source>
        <dbReference type="ARBA" id="ARBA00022448"/>
    </source>
</evidence>
<dbReference type="InterPro" id="IPR012910">
    <property type="entry name" value="Plug_dom"/>
</dbReference>
<comment type="subcellular location">
    <subcellularLocation>
        <location evidence="1 11">Cell outer membrane</location>
        <topology evidence="1 11">Multi-pass membrane protein</topology>
    </subcellularLocation>
</comment>
<dbReference type="Gene3D" id="2.40.170.20">
    <property type="entry name" value="TonB-dependent receptor, beta-barrel domain"/>
    <property type="match status" value="1"/>
</dbReference>
<keyword evidence="13" id="KW-0732">Signal</keyword>
<keyword evidence="3 11" id="KW-1134">Transmembrane beta strand</keyword>